<organism evidence="1 2">
    <name type="scientific">Agaribacter marinus</name>
    <dbReference type="NCBI Taxonomy" id="1431249"/>
    <lineage>
        <taxon>Bacteria</taxon>
        <taxon>Pseudomonadati</taxon>
        <taxon>Pseudomonadota</taxon>
        <taxon>Gammaproteobacteria</taxon>
        <taxon>Alteromonadales</taxon>
        <taxon>Alteromonadaceae</taxon>
        <taxon>Agaribacter</taxon>
    </lineage>
</organism>
<evidence type="ECO:0008006" key="3">
    <source>
        <dbReference type="Google" id="ProtNLM"/>
    </source>
</evidence>
<dbReference type="Gene3D" id="1.10.10.1190">
    <property type="entry name" value="Antirestriction protein ArdA, domain 3"/>
    <property type="match status" value="1"/>
</dbReference>
<gene>
    <name evidence="1" type="ORF">GCM10007852_15310</name>
</gene>
<reference evidence="1" key="1">
    <citation type="journal article" date="2014" name="Int. J. Syst. Evol. Microbiol.">
        <title>Complete genome sequence of Corynebacterium casei LMG S-19264T (=DSM 44701T), isolated from a smear-ripened cheese.</title>
        <authorList>
            <consortium name="US DOE Joint Genome Institute (JGI-PGF)"/>
            <person name="Walter F."/>
            <person name="Albersmeier A."/>
            <person name="Kalinowski J."/>
            <person name="Ruckert C."/>
        </authorList>
    </citation>
    <scope>NUCLEOTIDE SEQUENCE</scope>
    <source>
        <strain evidence="1">NBRC 110023</strain>
    </source>
</reference>
<name>A0AA37WI77_9ALTE</name>
<evidence type="ECO:0000313" key="1">
    <source>
        <dbReference type="EMBL" id="GLR70623.1"/>
    </source>
</evidence>
<dbReference type="InterPro" id="IPR041893">
    <property type="entry name" value="ArdA_dom3"/>
</dbReference>
<reference evidence="1" key="2">
    <citation type="submission" date="2023-01" db="EMBL/GenBank/DDBJ databases">
        <title>Draft genome sequence of Agaribacter marinus strain NBRC 110023.</title>
        <authorList>
            <person name="Sun Q."/>
            <person name="Mori K."/>
        </authorList>
    </citation>
    <scope>NUCLEOTIDE SEQUENCE</scope>
    <source>
        <strain evidence="1">NBRC 110023</strain>
    </source>
</reference>
<dbReference type="InterPro" id="IPR009899">
    <property type="entry name" value="ArdA"/>
</dbReference>
<dbReference type="AlphaFoldDB" id="A0AA37WI77"/>
<dbReference type="EMBL" id="BSOT01000005">
    <property type="protein sequence ID" value="GLR70623.1"/>
    <property type="molecule type" value="Genomic_DNA"/>
</dbReference>
<protein>
    <recommendedName>
        <fullName evidence="3">Antirestriction protein</fullName>
    </recommendedName>
</protein>
<comment type="caution">
    <text evidence="1">The sequence shown here is derived from an EMBL/GenBank/DDBJ whole genome shotgun (WGS) entry which is preliminary data.</text>
</comment>
<accession>A0AA37WI77</accession>
<sequence>MADAQKAMEESYAGCHYSVADFAEELTTDTTEIPESLAYYIDYEKMGRDMELSGDIFTIETGYREVHIFWNH</sequence>
<keyword evidence="2" id="KW-1185">Reference proteome</keyword>
<evidence type="ECO:0000313" key="2">
    <source>
        <dbReference type="Proteomes" id="UP001156601"/>
    </source>
</evidence>
<proteinExistence type="predicted"/>
<dbReference type="Pfam" id="PF07275">
    <property type="entry name" value="ArdA"/>
    <property type="match status" value="1"/>
</dbReference>
<dbReference type="Proteomes" id="UP001156601">
    <property type="component" value="Unassembled WGS sequence"/>
</dbReference>